<reference evidence="3 4" key="1">
    <citation type="submission" date="2024-03" db="EMBL/GenBank/DDBJ databases">
        <title>Draft genome sequence of Klenkia terrae.</title>
        <authorList>
            <person name="Duangmal K."/>
            <person name="Chantavorakit T."/>
        </authorList>
    </citation>
    <scope>NUCLEOTIDE SEQUENCE [LARGE SCALE GENOMIC DNA]</scope>
    <source>
        <strain evidence="3 4">JCM 17786</strain>
    </source>
</reference>
<feature type="transmembrane region" description="Helical" evidence="2">
    <location>
        <begin position="141"/>
        <end position="163"/>
    </location>
</feature>
<evidence type="ECO:0000256" key="1">
    <source>
        <dbReference type="SAM" id="MobiDB-lite"/>
    </source>
</evidence>
<comment type="caution">
    <text evidence="3">The sequence shown here is derived from an EMBL/GenBank/DDBJ whole genome shotgun (WGS) entry which is preliminary data.</text>
</comment>
<dbReference type="InterPro" id="IPR019051">
    <property type="entry name" value="Trp_biosyn_TM_oprn/chp"/>
</dbReference>
<feature type="transmembrane region" description="Helical" evidence="2">
    <location>
        <begin position="93"/>
        <end position="114"/>
    </location>
</feature>
<feature type="transmembrane region" description="Helical" evidence="2">
    <location>
        <begin position="63"/>
        <end position="86"/>
    </location>
</feature>
<proteinExistence type="predicted"/>
<evidence type="ECO:0000313" key="3">
    <source>
        <dbReference type="EMBL" id="MEI4277726.1"/>
    </source>
</evidence>
<organism evidence="3 4">
    <name type="scientific">Klenkia terrae</name>
    <dbReference type="NCBI Taxonomy" id="1052259"/>
    <lineage>
        <taxon>Bacteria</taxon>
        <taxon>Bacillati</taxon>
        <taxon>Actinomycetota</taxon>
        <taxon>Actinomycetes</taxon>
        <taxon>Geodermatophilales</taxon>
        <taxon>Geodermatophilaceae</taxon>
        <taxon>Klenkia</taxon>
    </lineage>
</organism>
<name>A0ABU8E4C0_9ACTN</name>
<feature type="transmembrane region" description="Helical" evidence="2">
    <location>
        <begin position="20"/>
        <end position="43"/>
    </location>
</feature>
<dbReference type="EMBL" id="JBAPLV010000003">
    <property type="protein sequence ID" value="MEI4277726.1"/>
    <property type="molecule type" value="Genomic_DNA"/>
</dbReference>
<dbReference type="Proteomes" id="UP001373496">
    <property type="component" value="Unassembled WGS sequence"/>
</dbReference>
<feature type="region of interest" description="Disordered" evidence="1">
    <location>
        <begin position="174"/>
        <end position="217"/>
    </location>
</feature>
<dbReference type="RefSeq" id="WP_225231933.1">
    <property type="nucleotide sequence ID" value="NZ_JBAPLV010000003.1"/>
</dbReference>
<gene>
    <name evidence="3" type="ORF">UXQ13_04530</name>
</gene>
<sequence>MTAPETAPGTAQAPNVRRELTAAVVLCAAGGALALSAGGQTWAEVAVTRQAPLPPVAAVLTGGTIAPLVPACGLLLLAAAVAVFALRGWGRTVLGVLVAAAGAAVAVAAVRGLTGSVDVDTGDLGSQVGLGGAQVDVHVVAGWPVLALVAGVLGLAGGVLVTLRGRGWPGMGQRYQRAGAARPVRPGRPESPEDRHQAAWKALDGGTDPTEDDGGAR</sequence>
<evidence type="ECO:0000313" key="4">
    <source>
        <dbReference type="Proteomes" id="UP001373496"/>
    </source>
</evidence>
<keyword evidence="2" id="KW-0472">Membrane</keyword>
<accession>A0ABU8E4C0</accession>
<evidence type="ECO:0000256" key="2">
    <source>
        <dbReference type="SAM" id="Phobius"/>
    </source>
</evidence>
<dbReference type="Pfam" id="PF09534">
    <property type="entry name" value="Trp_oprn_chp"/>
    <property type="match status" value="1"/>
</dbReference>
<keyword evidence="2" id="KW-0812">Transmembrane</keyword>
<protein>
    <submittedName>
        <fullName evidence="3">Trp biosynthesis-associated membrane protein</fullName>
    </submittedName>
</protein>
<keyword evidence="4" id="KW-1185">Reference proteome</keyword>
<keyword evidence="2" id="KW-1133">Transmembrane helix</keyword>
<feature type="compositionally biased region" description="Basic and acidic residues" evidence="1">
    <location>
        <begin position="187"/>
        <end position="197"/>
    </location>
</feature>